<protein>
    <submittedName>
        <fullName evidence="3">Peptidase M15-like protein</fullName>
    </submittedName>
</protein>
<feature type="signal peptide" evidence="1">
    <location>
        <begin position="1"/>
        <end position="29"/>
    </location>
</feature>
<organism evidence="3 4">
    <name type="scientific">Tumebacillus permanentifrigoris</name>
    <dbReference type="NCBI Taxonomy" id="378543"/>
    <lineage>
        <taxon>Bacteria</taxon>
        <taxon>Bacillati</taxon>
        <taxon>Bacillota</taxon>
        <taxon>Bacilli</taxon>
        <taxon>Bacillales</taxon>
        <taxon>Alicyclobacillaceae</taxon>
        <taxon>Tumebacillus</taxon>
    </lineage>
</organism>
<evidence type="ECO:0000313" key="4">
    <source>
        <dbReference type="Proteomes" id="UP000245634"/>
    </source>
</evidence>
<dbReference type="Gene3D" id="3.30.1380.10">
    <property type="match status" value="1"/>
</dbReference>
<dbReference type="SUPFAM" id="SSF55166">
    <property type="entry name" value="Hedgehog/DD-peptidase"/>
    <property type="match status" value="1"/>
</dbReference>
<keyword evidence="1" id="KW-0732">Signal</keyword>
<dbReference type="EMBL" id="QGGL01000007">
    <property type="protein sequence ID" value="PWK13464.1"/>
    <property type="molecule type" value="Genomic_DNA"/>
</dbReference>
<feature type="domain" description="Peptidase M15A C-terminal" evidence="2">
    <location>
        <begin position="169"/>
        <end position="239"/>
    </location>
</feature>
<evidence type="ECO:0000259" key="2">
    <source>
        <dbReference type="Pfam" id="PF08291"/>
    </source>
</evidence>
<name>A0A316DBQ4_9BACL</name>
<evidence type="ECO:0000256" key="1">
    <source>
        <dbReference type="SAM" id="SignalP"/>
    </source>
</evidence>
<feature type="chain" id="PRO_5016260206" evidence="1">
    <location>
        <begin position="30"/>
        <end position="284"/>
    </location>
</feature>
<keyword evidence="4" id="KW-1185">Reference proteome</keyword>
<sequence>MKSTFAKGALALTIAASAFSFVGLESASAASQTITASINTVTATNYMVNMKWGAVSGATKYVIKTSNSPHVDTADVDWATTTATSLSKQMTTTVGYRYFKVYAYDGAGTLLAYSNQVGAAKYQTGLVVRMKTDSALTSSYPTSSASNYQKPLWFVTLDATSKASNVAPNFQLGEFITESTLTSGVVDPMMIQHVQNARTRKGSAMSINSGYRSPNHNAAIGGASLSRHMWGDAMDIPATTTADYNYYNSLFSAEGPDYIESFAEAGYNHWHGDWRNEVRDYTNY</sequence>
<dbReference type="AlphaFoldDB" id="A0A316DBQ4"/>
<reference evidence="3 4" key="1">
    <citation type="submission" date="2018-05" db="EMBL/GenBank/DDBJ databases">
        <title>Genomic Encyclopedia of Type Strains, Phase IV (KMG-IV): sequencing the most valuable type-strain genomes for metagenomic binning, comparative biology and taxonomic classification.</title>
        <authorList>
            <person name="Goeker M."/>
        </authorList>
    </citation>
    <scope>NUCLEOTIDE SEQUENCE [LARGE SCALE GENOMIC DNA]</scope>
    <source>
        <strain evidence="3 4">DSM 18773</strain>
    </source>
</reference>
<dbReference type="Pfam" id="PF08291">
    <property type="entry name" value="Peptidase_M15_3"/>
    <property type="match status" value="1"/>
</dbReference>
<dbReference type="InterPro" id="IPR013230">
    <property type="entry name" value="Peptidase_M15A_C"/>
</dbReference>
<evidence type="ECO:0000313" key="3">
    <source>
        <dbReference type="EMBL" id="PWK13464.1"/>
    </source>
</evidence>
<dbReference type="Proteomes" id="UP000245634">
    <property type="component" value="Unassembled WGS sequence"/>
</dbReference>
<proteinExistence type="predicted"/>
<gene>
    <name evidence="3" type="ORF">C7459_107132</name>
</gene>
<accession>A0A316DBQ4</accession>
<dbReference type="InterPro" id="IPR009045">
    <property type="entry name" value="Zn_M74/Hedgehog-like"/>
</dbReference>
<dbReference type="RefSeq" id="WP_211320373.1">
    <property type="nucleotide sequence ID" value="NZ_QGGL01000007.1"/>
</dbReference>
<comment type="caution">
    <text evidence="3">The sequence shown here is derived from an EMBL/GenBank/DDBJ whole genome shotgun (WGS) entry which is preliminary data.</text>
</comment>